<protein>
    <submittedName>
        <fullName evidence="1">Uncharacterized protein</fullName>
    </submittedName>
</protein>
<dbReference type="AlphaFoldDB" id="A0A4Y2ERY3"/>
<reference evidence="1 2" key="1">
    <citation type="journal article" date="2019" name="Sci. Rep.">
        <title>Orb-weaving spider Araneus ventricosus genome elucidates the spidroin gene catalogue.</title>
        <authorList>
            <person name="Kono N."/>
            <person name="Nakamura H."/>
            <person name="Ohtoshi R."/>
            <person name="Moran D.A.P."/>
            <person name="Shinohara A."/>
            <person name="Yoshida Y."/>
            <person name="Fujiwara M."/>
            <person name="Mori M."/>
            <person name="Tomita M."/>
            <person name="Arakawa K."/>
        </authorList>
    </citation>
    <scope>NUCLEOTIDE SEQUENCE [LARGE SCALE GENOMIC DNA]</scope>
</reference>
<evidence type="ECO:0000313" key="2">
    <source>
        <dbReference type="Proteomes" id="UP000499080"/>
    </source>
</evidence>
<sequence length="87" mass="9734">MSDIAKGPAARLKVEDRLAGIHSEEHSSWFPVSTTIQTAAVPQTLTDAYCTKGLYPKIVQNRTGSLTSCRRRNSFYVAWRYQRLSSG</sequence>
<comment type="caution">
    <text evidence="1">The sequence shown here is derived from an EMBL/GenBank/DDBJ whole genome shotgun (WGS) entry which is preliminary data.</text>
</comment>
<organism evidence="1 2">
    <name type="scientific">Araneus ventricosus</name>
    <name type="common">Orbweaver spider</name>
    <name type="synonym">Epeira ventricosa</name>
    <dbReference type="NCBI Taxonomy" id="182803"/>
    <lineage>
        <taxon>Eukaryota</taxon>
        <taxon>Metazoa</taxon>
        <taxon>Ecdysozoa</taxon>
        <taxon>Arthropoda</taxon>
        <taxon>Chelicerata</taxon>
        <taxon>Arachnida</taxon>
        <taxon>Araneae</taxon>
        <taxon>Araneomorphae</taxon>
        <taxon>Entelegynae</taxon>
        <taxon>Araneoidea</taxon>
        <taxon>Araneidae</taxon>
        <taxon>Araneus</taxon>
    </lineage>
</organism>
<evidence type="ECO:0000313" key="1">
    <source>
        <dbReference type="EMBL" id="GBM32010.1"/>
    </source>
</evidence>
<gene>
    <name evidence="1" type="ORF">AVEN_161805_1</name>
</gene>
<dbReference type="Proteomes" id="UP000499080">
    <property type="component" value="Unassembled WGS sequence"/>
</dbReference>
<dbReference type="EMBL" id="BGPR01000696">
    <property type="protein sequence ID" value="GBM32010.1"/>
    <property type="molecule type" value="Genomic_DNA"/>
</dbReference>
<proteinExistence type="predicted"/>
<keyword evidence="2" id="KW-1185">Reference proteome</keyword>
<accession>A0A4Y2ERY3</accession>
<name>A0A4Y2ERY3_ARAVE</name>